<feature type="region of interest" description="Disordered" evidence="1">
    <location>
        <begin position="1"/>
        <end position="43"/>
    </location>
</feature>
<accession>A0AAU9UJM4</accession>
<proteinExistence type="predicted"/>
<evidence type="ECO:0000256" key="1">
    <source>
        <dbReference type="SAM" id="MobiDB-lite"/>
    </source>
</evidence>
<organism evidence="2 3">
    <name type="scientific">Euphydryas editha</name>
    <name type="common">Edith's checkerspot</name>
    <dbReference type="NCBI Taxonomy" id="104508"/>
    <lineage>
        <taxon>Eukaryota</taxon>
        <taxon>Metazoa</taxon>
        <taxon>Ecdysozoa</taxon>
        <taxon>Arthropoda</taxon>
        <taxon>Hexapoda</taxon>
        <taxon>Insecta</taxon>
        <taxon>Pterygota</taxon>
        <taxon>Neoptera</taxon>
        <taxon>Endopterygota</taxon>
        <taxon>Lepidoptera</taxon>
        <taxon>Glossata</taxon>
        <taxon>Ditrysia</taxon>
        <taxon>Papilionoidea</taxon>
        <taxon>Nymphalidae</taxon>
        <taxon>Nymphalinae</taxon>
        <taxon>Euphydryas</taxon>
    </lineage>
</organism>
<dbReference type="AlphaFoldDB" id="A0AAU9UJM4"/>
<protein>
    <submittedName>
        <fullName evidence="2">Uncharacterized protein</fullName>
    </submittedName>
</protein>
<evidence type="ECO:0000313" key="3">
    <source>
        <dbReference type="Proteomes" id="UP001153954"/>
    </source>
</evidence>
<comment type="caution">
    <text evidence="2">The sequence shown here is derived from an EMBL/GenBank/DDBJ whole genome shotgun (WGS) entry which is preliminary data.</text>
</comment>
<feature type="compositionally biased region" description="Basic residues" evidence="1">
    <location>
        <begin position="23"/>
        <end position="35"/>
    </location>
</feature>
<sequence length="84" mass="10014">MQEKKIRKNIKEISKLPLESTSKKRKHQRKRKKRQMSSEIENISFAGNSEGLFVEEKSEDFDEDDMIFINNLDKKLVSTRTKLR</sequence>
<keyword evidence="3" id="KW-1185">Reference proteome</keyword>
<feature type="compositionally biased region" description="Basic and acidic residues" evidence="1">
    <location>
        <begin position="1"/>
        <end position="14"/>
    </location>
</feature>
<dbReference type="Proteomes" id="UP001153954">
    <property type="component" value="Unassembled WGS sequence"/>
</dbReference>
<gene>
    <name evidence="2" type="ORF">EEDITHA_LOCUS13256</name>
</gene>
<dbReference type="EMBL" id="CAKOGL010000019">
    <property type="protein sequence ID" value="CAH2098106.1"/>
    <property type="molecule type" value="Genomic_DNA"/>
</dbReference>
<reference evidence="2" key="1">
    <citation type="submission" date="2022-03" db="EMBL/GenBank/DDBJ databases">
        <authorList>
            <person name="Tunstrom K."/>
        </authorList>
    </citation>
    <scope>NUCLEOTIDE SEQUENCE</scope>
</reference>
<evidence type="ECO:0000313" key="2">
    <source>
        <dbReference type="EMBL" id="CAH2098106.1"/>
    </source>
</evidence>
<name>A0AAU9UJM4_EUPED</name>